<dbReference type="EMBL" id="GL732551">
    <property type="protein sequence ID" value="EFX79528.1"/>
    <property type="molecule type" value="Genomic_DNA"/>
</dbReference>
<dbReference type="HOGENOM" id="CLU_2998535_0_0_1"/>
<keyword evidence="2" id="KW-1185">Reference proteome</keyword>
<dbReference type="AlphaFoldDB" id="E9GLK7"/>
<reference evidence="1 2" key="1">
    <citation type="journal article" date="2011" name="Science">
        <title>The ecoresponsive genome of Daphnia pulex.</title>
        <authorList>
            <person name="Colbourne J.K."/>
            <person name="Pfrender M.E."/>
            <person name="Gilbert D."/>
            <person name="Thomas W.K."/>
            <person name="Tucker A."/>
            <person name="Oakley T.H."/>
            <person name="Tokishita S."/>
            <person name="Aerts A."/>
            <person name="Arnold G.J."/>
            <person name="Basu M.K."/>
            <person name="Bauer D.J."/>
            <person name="Caceres C.E."/>
            <person name="Carmel L."/>
            <person name="Casola C."/>
            <person name="Choi J.H."/>
            <person name="Detter J.C."/>
            <person name="Dong Q."/>
            <person name="Dusheyko S."/>
            <person name="Eads B.D."/>
            <person name="Frohlich T."/>
            <person name="Geiler-Samerotte K.A."/>
            <person name="Gerlach D."/>
            <person name="Hatcher P."/>
            <person name="Jogdeo S."/>
            <person name="Krijgsveld J."/>
            <person name="Kriventseva E.V."/>
            <person name="Kultz D."/>
            <person name="Laforsch C."/>
            <person name="Lindquist E."/>
            <person name="Lopez J."/>
            <person name="Manak J.R."/>
            <person name="Muller J."/>
            <person name="Pangilinan J."/>
            <person name="Patwardhan R.P."/>
            <person name="Pitluck S."/>
            <person name="Pritham E.J."/>
            <person name="Rechtsteiner A."/>
            <person name="Rho M."/>
            <person name="Rogozin I.B."/>
            <person name="Sakarya O."/>
            <person name="Salamov A."/>
            <person name="Schaack S."/>
            <person name="Shapiro H."/>
            <person name="Shiga Y."/>
            <person name="Skalitzky C."/>
            <person name="Smith Z."/>
            <person name="Souvorov A."/>
            <person name="Sung W."/>
            <person name="Tang Z."/>
            <person name="Tsuchiya D."/>
            <person name="Tu H."/>
            <person name="Vos H."/>
            <person name="Wang M."/>
            <person name="Wolf Y.I."/>
            <person name="Yamagata H."/>
            <person name="Yamada T."/>
            <person name="Ye Y."/>
            <person name="Shaw J.R."/>
            <person name="Andrews J."/>
            <person name="Crease T.J."/>
            <person name="Tang H."/>
            <person name="Lucas S.M."/>
            <person name="Robertson H.M."/>
            <person name="Bork P."/>
            <person name="Koonin E.V."/>
            <person name="Zdobnov E.M."/>
            <person name="Grigoriev I.V."/>
            <person name="Lynch M."/>
            <person name="Boore J.L."/>
        </authorList>
    </citation>
    <scope>NUCLEOTIDE SEQUENCE [LARGE SCALE GENOMIC DNA]</scope>
</reference>
<dbReference type="KEGG" id="dpx:DAPPUDRAFT_244702"/>
<sequence>MAQRWLSGSYQGMRRVVEATGGRNAVEAAIEPADYEAHICDGNPSLLIMDSIGETEH</sequence>
<proteinExistence type="predicted"/>
<evidence type="ECO:0000313" key="2">
    <source>
        <dbReference type="Proteomes" id="UP000000305"/>
    </source>
</evidence>
<dbReference type="Proteomes" id="UP000000305">
    <property type="component" value="Unassembled WGS sequence"/>
</dbReference>
<evidence type="ECO:0000313" key="1">
    <source>
        <dbReference type="EMBL" id="EFX79528.1"/>
    </source>
</evidence>
<organism evidence="1 2">
    <name type="scientific">Daphnia pulex</name>
    <name type="common">Water flea</name>
    <dbReference type="NCBI Taxonomy" id="6669"/>
    <lineage>
        <taxon>Eukaryota</taxon>
        <taxon>Metazoa</taxon>
        <taxon>Ecdysozoa</taxon>
        <taxon>Arthropoda</taxon>
        <taxon>Crustacea</taxon>
        <taxon>Branchiopoda</taxon>
        <taxon>Diplostraca</taxon>
        <taxon>Cladocera</taxon>
        <taxon>Anomopoda</taxon>
        <taxon>Daphniidae</taxon>
        <taxon>Daphnia</taxon>
    </lineage>
</organism>
<name>E9GLK7_DAPPU</name>
<dbReference type="InParanoid" id="E9GLK7"/>
<accession>E9GLK7</accession>
<gene>
    <name evidence="1" type="ORF">DAPPUDRAFT_244702</name>
</gene>
<protein>
    <submittedName>
        <fullName evidence="1">Uncharacterized protein</fullName>
    </submittedName>
</protein>